<evidence type="ECO:0000256" key="4">
    <source>
        <dbReference type="ARBA" id="ARBA00023315"/>
    </source>
</evidence>
<dbReference type="OrthoDB" id="9796919at2"/>
<evidence type="ECO:0000313" key="7">
    <source>
        <dbReference type="Proteomes" id="UP000441399"/>
    </source>
</evidence>
<keyword evidence="4 6" id="KW-0012">Acyltransferase</keyword>
<protein>
    <submittedName>
        <fullName evidence="6">Ribosomal-protein-alanine acetyltransferase</fullName>
        <ecNumber evidence="6">2.3.1.128</ecNumber>
    </submittedName>
</protein>
<dbReference type="Pfam" id="PF00583">
    <property type="entry name" value="Acetyltransf_1"/>
    <property type="match status" value="1"/>
</dbReference>
<dbReference type="EC" id="2.3.1.128" evidence="6"/>
<dbReference type="InterPro" id="IPR000182">
    <property type="entry name" value="GNAT_dom"/>
</dbReference>
<dbReference type="SUPFAM" id="SSF55729">
    <property type="entry name" value="Acyl-CoA N-acyltransferases (Nat)"/>
    <property type="match status" value="1"/>
</dbReference>
<keyword evidence="3 6" id="KW-0808">Transferase</keyword>
<evidence type="ECO:0000256" key="2">
    <source>
        <dbReference type="ARBA" id="ARBA00022490"/>
    </source>
</evidence>
<name>A0A5S9PTY6_9GAMM</name>
<gene>
    <name evidence="6" type="primary">rimI</name>
    <name evidence="6" type="ORF">OPDIPICF_01323</name>
</gene>
<accession>A0A5S9PTY6</accession>
<organism evidence="6 7">
    <name type="scientific">BD1-7 clade bacterium</name>
    <dbReference type="NCBI Taxonomy" id="2029982"/>
    <lineage>
        <taxon>Bacteria</taxon>
        <taxon>Pseudomonadati</taxon>
        <taxon>Pseudomonadota</taxon>
        <taxon>Gammaproteobacteria</taxon>
        <taxon>Cellvibrionales</taxon>
        <taxon>Spongiibacteraceae</taxon>
        <taxon>BD1-7 clade</taxon>
    </lineage>
</organism>
<dbReference type="PANTHER" id="PTHR43420">
    <property type="entry name" value="ACETYLTRANSFERASE"/>
    <property type="match status" value="1"/>
</dbReference>
<proteinExistence type="inferred from homology"/>
<dbReference type="Proteomes" id="UP000441399">
    <property type="component" value="Unassembled WGS sequence"/>
</dbReference>
<dbReference type="AlphaFoldDB" id="A0A5S9PTY6"/>
<feature type="domain" description="N-acetyltransferase" evidence="5">
    <location>
        <begin position="5"/>
        <end position="153"/>
    </location>
</feature>
<keyword evidence="7" id="KW-1185">Reference proteome</keyword>
<dbReference type="NCBIfam" id="TIGR01575">
    <property type="entry name" value="rimI"/>
    <property type="match status" value="1"/>
</dbReference>
<dbReference type="GO" id="GO:0008080">
    <property type="term" value="F:N-acetyltransferase activity"/>
    <property type="evidence" value="ECO:0007669"/>
    <property type="project" value="InterPro"/>
</dbReference>
<evidence type="ECO:0000256" key="3">
    <source>
        <dbReference type="ARBA" id="ARBA00022679"/>
    </source>
</evidence>
<dbReference type="Gene3D" id="3.40.630.30">
    <property type="match status" value="1"/>
</dbReference>
<evidence type="ECO:0000313" key="6">
    <source>
        <dbReference type="EMBL" id="CAA0108277.1"/>
    </source>
</evidence>
<dbReference type="CDD" id="cd04301">
    <property type="entry name" value="NAT_SF"/>
    <property type="match status" value="1"/>
</dbReference>
<dbReference type="PROSITE" id="PS51186">
    <property type="entry name" value="GNAT"/>
    <property type="match status" value="1"/>
</dbReference>
<keyword evidence="2" id="KW-0963">Cytoplasm</keyword>
<dbReference type="InterPro" id="IPR016181">
    <property type="entry name" value="Acyl_CoA_acyltransferase"/>
</dbReference>
<reference evidence="6 7" key="1">
    <citation type="submission" date="2019-11" db="EMBL/GenBank/DDBJ databases">
        <authorList>
            <person name="Holert J."/>
        </authorList>
    </citation>
    <scope>NUCLEOTIDE SEQUENCE [LARGE SCALE GENOMIC DNA]</scope>
    <source>
        <strain evidence="6">SB11_3</strain>
    </source>
</reference>
<dbReference type="EMBL" id="CACSIO010000012">
    <property type="protein sequence ID" value="CAA0108277.1"/>
    <property type="molecule type" value="Genomic_DNA"/>
</dbReference>
<evidence type="ECO:0000259" key="5">
    <source>
        <dbReference type="PROSITE" id="PS51186"/>
    </source>
</evidence>
<sequence length="156" mass="17538">MPAVIDFRLATLNDLDSMALLEAAAGYSRWTSDAIRTALERHSVWLCIERNHSDEMLCGFAIFSRVLDEAELLNIVIDPGYQGRSLGSRLLAWSFSNLSDDGICHCFLEVGQDNGPAIALYEKLGFKLEGRRKGYYKKSDSRIDALIYCKNLDKPN</sequence>
<comment type="similarity">
    <text evidence="1">Belongs to the acetyltransferase family. RimI subfamily.</text>
</comment>
<evidence type="ECO:0000256" key="1">
    <source>
        <dbReference type="ARBA" id="ARBA00005395"/>
    </source>
</evidence>
<dbReference type="InterPro" id="IPR006464">
    <property type="entry name" value="AcTrfase_RimI/Ard1"/>
</dbReference>
<dbReference type="PANTHER" id="PTHR43420:SF44">
    <property type="entry name" value="ACETYLTRANSFERASE YPEA"/>
    <property type="match status" value="1"/>
</dbReference>
<dbReference type="InterPro" id="IPR050680">
    <property type="entry name" value="YpeA/RimI_acetyltransf"/>
</dbReference>